<evidence type="ECO:0000313" key="1">
    <source>
        <dbReference type="EMBL" id="JAH00076.1"/>
    </source>
</evidence>
<reference evidence="1" key="2">
    <citation type="journal article" date="2015" name="Fish Shellfish Immunol.">
        <title>Early steps in the European eel (Anguilla anguilla)-Vibrio vulnificus interaction in the gills: Role of the RtxA13 toxin.</title>
        <authorList>
            <person name="Callol A."/>
            <person name="Pajuelo D."/>
            <person name="Ebbesson L."/>
            <person name="Teles M."/>
            <person name="MacKenzie S."/>
            <person name="Amaro C."/>
        </authorList>
    </citation>
    <scope>NUCLEOTIDE SEQUENCE</scope>
</reference>
<proteinExistence type="predicted"/>
<reference evidence="1" key="1">
    <citation type="submission" date="2014-11" db="EMBL/GenBank/DDBJ databases">
        <authorList>
            <person name="Amaro Gonzalez C."/>
        </authorList>
    </citation>
    <scope>NUCLEOTIDE SEQUENCE</scope>
</reference>
<accession>A0A0E9P659</accession>
<sequence length="21" mass="2514">MLCTNKWPGDNVEWLVTLEKH</sequence>
<organism evidence="1">
    <name type="scientific">Anguilla anguilla</name>
    <name type="common">European freshwater eel</name>
    <name type="synonym">Muraena anguilla</name>
    <dbReference type="NCBI Taxonomy" id="7936"/>
    <lineage>
        <taxon>Eukaryota</taxon>
        <taxon>Metazoa</taxon>
        <taxon>Chordata</taxon>
        <taxon>Craniata</taxon>
        <taxon>Vertebrata</taxon>
        <taxon>Euteleostomi</taxon>
        <taxon>Actinopterygii</taxon>
        <taxon>Neopterygii</taxon>
        <taxon>Teleostei</taxon>
        <taxon>Anguilliformes</taxon>
        <taxon>Anguillidae</taxon>
        <taxon>Anguilla</taxon>
    </lineage>
</organism>
<protein>
    <submittedName>
        <fullName evidence="1">Uncharacterized protein</fullName>
    </submittedName>
</protein>
<name>A0A0E9P659_ANGAN</name>
<dbReference type="EMBL" id="GBXM01108501">
    <property type="protein sequence ID" value="JAH00076.1"/>
    <property type="molecule type" value="Transcribed_RNA"/>
</dbReference>
<dbReference type="AlphaFoldDB" id="A0A0E9P659"/>